<protein>
    <recommendedName>
        <fullName evidence="3">WbqC-like protein</fullName>
    </recommendedName>
</protein>
<proteinExistence type="predicted"/>
<evidence type="ECO:0000313" key="1">
    <source>
        <dbReference type="EMBL" id="RKE44541.1"/>
    </source>
</evidence>
<dbReference type="Proteomes" id="UP000286246">
    <property type="component" value="Unassembled WGS sequence"/>
</dbReference>
<dbReference type="EMBL" id="RAPY01000006">
    <property type="protein sequence ID" value="RKE44541.1"/>
    <property type="molecule type" value="Genomic_DNA"/>
</dbReference>
<comment type="caution">
    <text evidence="1">The sequence shown here is derived from an EMBL/GenBank/DDBJ whole genome shotgun (WGS) entry which is preliminary data.</text>
</comment>
<organism evidence="1 2">
    <name type="scientific">Sphingobacterium detergens</name>
    <dbReference type="NCBI Taxonomy" id="1145106"/>
    <lineage>
        <taxon>Bacteria</taxon>
        <taxon>Pseudomonadati</taxon>
        <taxon>Bacteroidota</taxon>
        <taxon>Sphingobacteriia</taxon>
        <taxon>Sphingobacteriales</taxon>
        <taxon>Sphingobacteriaceae</taxon>
        <taxon>Sphingobacterium</taxon>
    </lineage>
</organism>
<keyword evidence="2" id="KW-1185">Reference proteome</keyword>
<gene>
    <name evidence="1" type="ORF">DFQ12_5013</name>
</gene>
<reference evidence="1 2" key="1">
    <citation type="submission" date="2018-09" db="EMBL/GenBank/DDBJ databases">
        <title>Genomic Encyclopedia of Type Strains, Phase III (KMG-III): the genomes of soil and plant-associated and newly described type strains.</title>
        <authorList>
            <person name="Whitman W."/>
        </authorList>
    </citation>
    <scope>NUCLEOTIDE SEQUENCE [LARGE SCALE GENOMIC DNA]</scope>
    <source>
        <strain evidence="1 2">CECT 7938</strain>
    </source>
</reference>
<name>A0A420AJ78_SPHD1</name>
<dbReference type="RefSeq" id="WP_120261628.1">
    <property type="nucleotide sequence ID" value="NZ_RAPY01000006.1"/>
</dbReference>
<dbReference type="AlphaFoldDB" id="A0A420AJ78"/>
<evidence type="ECO:0008006" key="3">
    <source>
        <dbReference type="Google" id="ProtNLM"/>
    </source>
</evidence>
<accession>A0A420AJ78</accession>
<dbReference type="OrthoDB" id="5464618at2"/>
<evidence type="ECO:0000313" key="2">
    <source>
        <dbReference type="Proteomes" id="UP000286246"/>
    </source>
</evidence>
<sequence>MPLQNENLIVYQGKFFDVCSKMNYHLKYWRHYFISHSRHGTHSPFVYKLVDEVIYQKDDPDTVSNLPHDIRAGGKAEEKKYLLVDRLLKAFAYDQFVFLTEKPLASYETLFKDRVGSYSFRKIYYVDQMNLDLNLLNAINERDMLIVNEPHLSAEREDYWNRLKDDGRVVVSIDLYRIGLVFFRAGQRKENFLIRF</sequence>